<evidence type="ECO:0000313" key="1">
    <source>
        <dbReference type="EnsemblPlants" id="MELO3C032253.2.1"/>
    </source>
</evidence>
<organism evidence="1">
    <name type="scientific">Cucumis melo</name>
    <name type="common">Muskmelon</name>
    <dbReference type="NCBI Taxonomy" id="3656"/>
    <lineage>
        <taxon>Eukaryota</taxon>
        <taxon>Viridiplantae</taxon>
        <taxon>Streptophyta</taxon>
        <taxon>Embryophyta</taxon>
        <taxon>Tracheophyta</taxon>
        <taxon>Spermatophyta</taxon>
        <taxon>Magnoliopsida</taxon>
        <taxon>eudicotyledons</taxon>
        <taxon>Gunneridae</taxon>
        <taxon>Pentapetalae</taxon>
        <taxon>rosids</taxon>
        <taxon>fabids</taxon>
        <taxon>Cucurbitales</taxon>
        <taxon>Cucurbitaceae</taxon>
        <taxon>Benincaseae</taxon>
        <taxon>Cucumis</taxon>
    </lineage>
</organism>
<dbReference type="EnsemblPlants" id="MELO3C032253.2.1">
    <property type="protein sequence ID" value="MELO3C032253.2.1"/>
    <property type="gene ID" value="MELO3C032253.2"/>
</dbReference>
<protein>
    <submittedName>
        <fullName evidence="1">Uncharacterized protein</fullName>
    </submittedName>
</protein>
<dbReference type="Gramene" id="MELO3C032253.2.1">
    <property type="protein sequence ID" value="MELO3C032253.2.1"/>
    <property type="gene ID" value="MELO3C032253.2"/>
</dbReference>
<sequence>MDNEGKEMEKKIFETTVRLKIVGIVVKLVAWQDRSLMHVVNFMQNLQKGKQNKPCSSNLPTFQMGNKTNNKRFAYSY</sequence>
<reference evidence="1" key="1">
    <citation type="submission" date="2023-03" db="UniProtKB">
        <authorList>
            <consortium name="EnsemblPlants"/>
        </authorList>
    </citation>
    <scope>IDENTIFICATION</scope>
</reference>
<accession>A0A9I9EDE6</accession>
<dbReference type="AlphaFoldDB" id="A0A9I9EDE6"/>
<proteinExistence type="predicted"/>
<name>A0A9I9EDE6_CUCME</name>